<keyword evidence="1" id="KW-1133">Transmembrane helix</keyword>
<dbReference type="AlphaFoldDB" id="I3S614"/>
<name>I3S614_MEDTR</name>
<reference evidence="2" key="1">
    <citation type="submission" date="2012-05" db="EMBL/GenBank/DDBJ databases">
        <authorList>
            <person name="Krishnakumar V."/>
            <person name="Cheung F."/>
            <person name="Xiao Y."/>
            <person name="Chan A."/>
            <person name="Moskal W.A."/>
            <person name="Town C.D."/>
        </authorList>
    </citation>
    <scope>NUCLEOTIDE SEQUENCE</scope>
</reference>
<keyword evidence="1" id="KW-0812">Transmembrane</keyword>
<feature type="transmembrane region" description="Helical" evidence="1">
    <location>
        <begin position="15"/>
        <end position="34"/>
    </location>
</feature>
<sequence length="72" mass="8363">MLEIALLVTQLQNPTLLLITLYFLMLLFGCKSSFSRENTKFDVHLACLRFSIVVCRISNVTLVYYLLSYVLR</sequence>
<dbReference type="EMBL" id="BT135911">
    <property type="protein sequence ID" value="AFK35706.1"/>
    <property type="molecule type" value="mRNA"/>
</dbReference>
<proteinExistence type="evidence at transcript level"/>
<feature type="transmembrane region" description="Helical" evidence="1">
    <location>
        <begin position="46"/>
        <end position="67"/>
    </location>
</feature>
<accession>I3S614</accession>
<organism evidence="2">
    <name type="scientific">Medicago truncatula</name>
    <name type="common">Barrel medic</name>
    <name type="synonym">Medicago tribuloides</name>
    <dbReference type="NCBI Taxonomy" id="3880"/>
    <lineage>
        <taxon>Eukaryota</taxon>
        <taxon>Viridiplantae</taxon>
        <taxon>Streptophyta</taxon>
        <taxon>Embryophyta</taxon>
        <taxon>Tracheophyta</taxon>
        <taxon>Spermatophyta</taxon>
        <taxon>Magnoliopsida</taxon>
        <taxon>eudicotyledons</taxon>
        <taxon>Gunneridae</taxon>
        <taxon>Pentapetalae</taxon>
        <taxon>rosids</taxon>
        <taxon>fabids</taxon>
        <taxon>Fabales</taxon>
        <taxon>Fabaceae</taxon>
        <taxon>Papilionoideae</taxon>
        <taxon>50 kb inversion clade</taxon>
        <taxon>NPAAA clade</taxon>
        <taxon>Hologalegina</taxon>
        <taxon>IRL clade</taxon>
        <taxon>Trifolieae</taxon>
        <taxon>Medicago</taxon>
    </lineage>
</organism>
<evidence type="ECO:0000256" key="1">
    <source>
        <dbReference type="SAM" id="Phobius"/>
    </source>
</evidence>
<evidence type="ECO:0008006" key="3">
    <source>
        <dbReference type="Google" id="ProtNLM"/>
    </source>
</evidence>
<keyword evidence="1" id="KW-0472">Membrane</keyword>
<protein>
    <recommendedName>
        <fullName evidence="3">Transmembrane protein</fullName>
    </recommendedName>
</protein>
<evidence type="ECO:0000313" key="2">
    <source>
        <dbReference type="EMBL" id="AFK35706.1"/>
    </source>
</evidence>